<dbReference type="SUPFAM" id="SSF55874">
    <property type="entry name" value="ATPase domain of HSP90 chaperone/DNA topoisomerase II/histidine kinase"/>
    <property type="match status" value="1"/>
</dbReference>
<dbReference type="Pfam" id="PF13581">
    <property type="entry name" value="HATPase_c_2"/>
    <property type="match status" value="1"/>
</dbReference>
<accession>A0A7X0C558</accession>
<keyword evidence="4" id="KW-1185">Reference proteome</keyword>
<evidence type="ECO:0000313" key="3">
    <source>
        <dbReference type="EMBL" id="MBB6348715.1"/>
    </source>
</evidence>
<dbReference type="RefSeq" id="WP_185086417.1">
    <property type="nucleotide sequence ID" value="NZ_JACHJB010000002.1"/>
</dbReference>
<dbReference type="CDD" id="cd16936">
    <property type="entry name" value="HATPase_RsbW-like"/>
    <property type="match status" value="1"/>
</dbReference>
<dbReference type="AlphaFoldDB" id="A0A7X0C558"/>
<dbReference type="GO" id="GO:0004674">
    <property type="term" value="F:protein serine/threonine kinase activity"/>
    <property type="evidence" value="ECO:0007669"/>
    <property type="project" value="UniProtKB-KW"/>
</dbReference>
<sequence length="136" mass="14583">MFDQPLTSPPAGAHRRTFRTVGELAGVRSFAESEARAAGLSDQGVARVVLAVNEVATNAFEHTAAGCTVTIWAPPGTLVCQIDDDGHFADPWAGRVRPDTSAERGHGLLLVNELTDLVRRHSHTGGTTTRLHFDRS</sequence>
<proteinExistence type="predicted"/>
<reference evidence="3 4" key="1">
    <citation type="submission" date="2020-08" db="EMBL/GenBank/DDBJ databases">
        <title>Sequencing the genomes of 1000 actinobacteria strains.</title>
        <authorList>
            <person name="Klenk H.-P."/>
        </authorList>
    </citation>
    <scope>NUCLEOTIDE SEQUENCE [LARGE SCALE GENOMIC DNA]</scope>
    <source>
        <strain evidence="3 4">DSM 45913</strain>
    </source>
</reference>
<dbReference type="EMBL" id="JACHJB010000002">
    <property type="protein sequence ID" value="MBB6348715.1"/>
    <property type="molecule type" value="Genomic_DNA"/>
</dbReference>
<evidence type="ECO:0000256" key="1">
    <source>
        <dbReference type="ARBA" id="ARBA00022527"/>
    </source>
</evidence>
<feature type="domain" description="Histidine kinase/HSP90-like ATPase" evidence="2">
    <location>
        <begin position="23"/>
        <end position="131"/>
    </location>
</feature>
<name>A0A7X0C558_9ACTN</name>
<comment type="caution">
    <text evidence="3">The sequence shown here is derived from an EMBL/GenBank/DDBJ whole genome shotgun (WGS) entry which is preliminary data.</text>
</comment>
<evidence type="ECO:0000259" key="2">
    <source>
        <dbReference type="Pfam" id="PF13581"/>
    </source>
</evidence>
<organism evidence="3 4">
    <name type="scientific">Nonomuraea muscovyensis</name>
    <dbReference type="NCBI Taxonomy" id="1124761"/>
    <lineage>
        <taxon>Bacteria</taxon>
        <taxon>Bacillati</taxon>
        <taxon>Actinomycetota</taxon>
        <taxon>Actinomycetes</taxon>
        <taxon>Streptosporangiales</taxon>
        <taxon>Streptosporangiaceae</taxon>
        <taxon>Nonomuraea</taxon>
    </lineage>
</organism>
<evidence type="ECO:0000313" key="4">
    <source>
        <dbReference type="Proteomes" id="UP000583800"/>
    </source>
</evidence>
<dbReference type="Gene3D" id="3.30.565.10">
    <property type="entry name" value="Histidine kinase-like ATPase, C-terminal domain"/>
    <property type="match status" value="1"/>
</dbReference>
<dbReference type="Proteomes" id="UP000583800">
    <property type="component" value="Unassembled WGS sequence"/>
</dbReference>
<gene>
    <name evidence="3" type="ORF">FHU36_005260</name>
</gene>
<keyword evidence="1" id="KW-0808">Transferase</keyword>
<keyword evidence="1" id="KW-0418">Kinase</keyword>
<keyword evidence="1" id="KW-0723">Serine/threonine-protein kinase</keyword>
<protein>
    <submittedName>
        <fullName evidence="3">Anti-sigma regulatory factor (Ser/Thr protein kinase)</fullName>
    </submittedName>
</protein>
<dbReference type="InterPro" id="IPR050267">
    <property type="entry name" value="Anti-sigma-factor_SerPK"/>
</dbReference>
<dbReference type="InterPro" id="IPR003594">
    <property type="entry name" value="HATPase_dom"/>
</dbReference>
<dbReference type="InterPro" id="IPR036890">
    <property type="entry name" value="HATPase_C_sf"/>
</dbReference>
<dbReference type="PANTHER" id="PTHR35526:SF3">
    <property type="entry name" value="ANTI-SIGMA-F FACTOR RSBW"/>
    <property type="match status" value="1"/>
</dbReference>
<dbReference type="PANTHER" id="PTHR35526">
    <property type="entry name" value="ANTI-SIGMA-F FACTOR RSBW-RELATED"/>
    <property type="match status" value="1"/>
</dbReference>